<comment type="similarity">
    <text evidence="1">Belongs to the frataxin family.</text>
</comment>
<dbReference type="GO" id="GO:0005737">
    <property type="term" value="C:cytoplasm"/>
    <property type="evidence" value="ECO:0007669"/>
    <property type="project" value="UniProtKB-ARBA"/>
</dbReference>
<dbReference type="AlphaFoldDB" id="A0A451CXW1"/>
<dbReference type="Gene3D" id="3.30.920.10">
    <property type="entry name" value="Frataxin/CyaY"/>
    <property type="match status" value="1"/>
</dbReference>
<organism evidence="3 4">
    <name type="scientific">Buchnera aphidicola</name>
    <name type="common">Cinara cf. splendens/pseudotsugae 3390</name>
    <dbReference type="NCBI Taxonomy" id="2518980"/>
    <lineage>
        <taxon>Bacteria</taxon>
        <taxon>Pseudomonadati</taxon>
        <taxon>Pseudomonadota</taxon>
        <taxon>Gammaproteobacteria</taxon>
        <taxon>Enterobacterales</taxon>
        <taxon>Erwiniaceae</taxon>
        <taxon>Buchnera</taxon>
    </lineage>
</organism>
<dbReference type="Pfam" id="PF01491">
    <property type="entry name" value="Frataxin_Cyay"/>
    <property type="match status" value="1"/>
</dbReference>
<proteinExistence type="inferred from homology"/>
<accession>A0A451CXW1</accession>
<dbReference type="OrthoDB" id="285675at2"/>
<dbReference type="SMART" id="SM01219">
    <property type="entry name" value="Frataxin_Cyay"/>
    <property type="match status" value="1"/>
</dbReference>
<dbReference type="Proteomes" id="UP000294466">
    <property type="component" value="Chromosome"/>
</dbReference>
<evidence type="ECO:0000256" key="1">
    <source>
        <dbReference type="ARBA" id="ARBA00008183"/>
    </source>
</evidence>
<evidence type="ECO:0000256" key="2">
    <source>
        <dbReference type="ARBA" id="ARBA00023004"/>
    </source>
</evidence>
<keyword evidence="2" id="KW-0408">Iron</keyword>
<evidence type="ECO:0000313" key="4">
    <source>
        <dbReference type="Proteomes" id="UP000294466"/>
    </source>
</evidence>
<sequence length="111" mass="13482">MRDILFHKKIKKTLLRIEEILSKNNKKIDIDYLLLDNMLEITFFNNKKIIITSQIFLKQLWIATSSQGYHLLYKKRTWICIRSNQTINKILKKEFLIQTNYLFKFNTLNDI</sequence>
<dbReference type="PROSITE" id="PS50810">
    <property type="entry name" value="FRATAXIN_2"/>
    <property type="match status" value="1"/>
</dbReference>
<dbReference type="GO" id="GO:0016226">
    <property type="term" value="P:iron-sulfur cluster assembly"/>
    <property type="evidence" value="ECO:0007669"/>
    <property type="project" value="InterPro"/>
</dbReference>
<dbReference type="GO" id="GO:0008199">
    <property type="term" value="F:ferric iron binding"/>
    <property type="evidence" value="ECO:0007669"/>
    <property type="project" value="InterPro"/>
</dbReference>
<protein>
    <submittedName>
        <fullName evidence="3">Iron-sulfur cluster assembly protein CyaY</fullName>
    </submittedName>
</protein>
<dbReference type="NCBIfam" id="TIGR03421">
    <property type="entry name" value="FeS_CyaY"/>
    <property type="match status" value="1"/>
</dbReference>
<name>A0A451CXW1_9GAMM</name>
<reference evidence="3 4" key="1">
    <citation type="submission" date="2019-02" db="EMBL/GenBank/DDBJ databases">
        <authorList>
            <person name="Manzano-Marin A."/>
            <person name="Manzano-Marin A."/>
        </authorList>
    </citation>
    <scope>NUCLEOTIDE SEQUENCE [LARGE SCALE GENOMIC DNA]</scope>
    <source>
        <strain evidence="3 4">BuCisplendens/pseudotsugae</strain>
    </source>
</reference>
<dbReference type="SUPFAM" id="SSF55387">
    <property type="entry name" value="Frataxin/Nqo15-like"/>
    <property type="match status" value="1"/>
</dbReference>
<dbReference type="RefSeq" id="WP_154060962.1">
    <property type="nucleotide sequence ID" value="NZ_LR217692.1"/>
</dbReference>
<dbReference type="InterPro" id="IPR002908">
    <property type="entry name" value="Frataxin/CyaY"/>
</dbReference>
<evidence type="ECO:0000313" key="3">
    <source>
        <dbReference type="EMBL" id="VFP77969.1"/>
    </source>
</evidence>
<dbReference type="EMBL" id="LR217692">
    <property type="protein sequence ID" value="VFP77969.1"/>
    <property type="molecule type" value="Genomic_DNA"/>
</dbReference>
<dbReference type="InterPro" id="IPR036524">
    <property type="entry name" value="Frataxin/CyaY_sf"/>
</dbReference>
<gene>
    <name evidence="3" type="primary">cyaY</name>
    <name evidence="3" type="ORF">BUCISPPS3390_394</name>
</gene>